<evidence type="ECO:0000313" key="3">
    <source>
        <dbReference type="EMBL" id="ADV64257.1"/>
    </source>
</evidence>
<dbReference type="GO" id="GO:0000166">
    <property type="term" value="F:nucleotide binding"/>
    <property type="evidence" value="ECO:0007669"/>
    <property type="project" value="InterPro"/>
</dbReference>
<dbReference type="PANTHER" id="PTHR43818:SF10">
    <property type="entry name" value="NADH-DEPENDENT DEHYDROGENASE-RELATED"/>
    <property type="match status" value="1"/>
</dbReference>
<evidence type="ECO:0000313" key="4">
    <source>
        <dbReference type="Proteomes" id="UP000008631"/>
    </source>
</evidence>
<dbReference type="InterPro" id="IPR036291">
    <property type="entry name" value="NAD(P)-bd_dom_sf"/>
</dbReference>
<dbReference type="Pfam" id="PF10518">
    <property type="entry name" value="TAT_signal"/>
    <property type="match status" value="1"/>
</dbReference>
<dbReference type="Gene3D" id="3.40.50.720">
    <property type="entry name" value="NAD(P)-binding Rossmann-like Domain"/>
    <property type="match status" value="1"/>
</dbReference>
<dbReference type="NCBIfam" id="TIGR01409">
    <property type="entry name" value="TAT_signal_seq"/>
    <property type="match status" value="1"/>
</dbReference>
<feature type="domain" description="Gfo/Idh/MocA-like oxidoreductase bacterial type C-terminal" evidence="2">
    <location>
        <begin position="211"/>
        <end position="300"/>
    </location>
</feature>
<dbReference type="SUPFAM" id="SSF55347">
    <property type="entry name" value="Glyceraldehyde-3-phosphate dehydrogenase-like, C-terminal domain"/>
    <property type="match status" value="1"/>
</dbReference>
<gene>
    <name evidence="3" type="ordered locus">Isop_3701</name>
</gene>
<name>E8QZC8_ISOPI</name>
<dbReference type="Proteomes" id="UP000008631">
    <property type="component" value="Chromosome"/>
</dbReference>
<dbReference type="OrthoDB" id="255433at2"/>
<accession>E8QZC8</accession>
<dbReference type="InParanoid" id="E8QZC8"/>
<dbReference type="EMBL" id="CP002353">
    <property type="protein sequence ID" value="ADV64257.1"/>
    <property type="molecule type" value="Genomic_DNA"/>
</dbReference>
<protein>
    <submittedName>
        <fullName evidence="3">Oxidoreductase domain protein</fullName>
    </submittedName>
</protein>
<dbReference type="InterPro" id="IPR050463">
    <property type="entry name" value="Gfo/Idh/MocA_oxidrdct_glycsds"/>
</dbReference>
<reference evidence="3 4" key="2">
    <citation type="journal article" date="2011" name="Stand. Genomic Sci.">
        <title>Complete genome sequence of Isosphaera pallida type strain (IS1B).</title>
        <authorList>
            <consortium name="US DOE Joint Genome Institute (JGI-PGF)"/>
            <person name="Goker M."/>
            <person name="Cleland D."/>
            <person name="Saunders E."/>
            <person name="Lapidus A."/>
            <person name="Nolan M."/>
            <person name="Lucas S."/>
            <person name="Hammon N."/>
            <person name="Deshpande S."/>
            <person name="Cheng J.F."/>
            <person name="Tapia R."/>
            <person name="Han C."/>
            <person name="Goodwin L."/>
            <person name="Pitluck S."/>
            <person name="Liolios K."/>
            <person name="Pagani I."/>
            <person name="Ivanova N."/>
            <person name="Mavromatis K."/>
            <person name="Pati A."/>
            <person name="Chen A."/>
            <person name="Palaniappan K."/>
            <person name="Land M."/>
            <person name="Hauser L."/>
            <person name="Chang Y.J."/>
            <person name="Jeffries C.D."/>
            <person name="Detter J.C."/>
            <person name="Beck B."/>
            <person name="Woyke T."/>
            <person name="Bristow J."/>
            <person name="Eisen J.A."/>
            <person name="Markowitz V."/>
            <person name="Hugenholtz P."/>
            <person name="Kyrpides N.C."/>
            <person name="Klenk H.P."/>
        </authorList>
    </citation>
    <scope>NUCLEOTIDE SEQUENCE [LARGE SCALE GENOMIC DNA]</scope>
    <source>
        <strain evidence="4">ATCC 43644 / DSM 9630 / IS1B</strain>
    </source>
</reference>
<reference key="1">
    <citation type="submission" date="2010-11" db="EMBL/GenBank/DDBJ databases">
        <title>The complete sequence of chromosome of Isophaera pallida ATCC 43644.</title>
        <authorList>
            <consortium name="US DOE Joint Genome Institute (JGI-PGF)"/>
            <person name="Lucas S."/>
            <person name="Copeland A."/>
            <person name="Lapidus A."/>
            <person name="Bruce D."/>
            <person name="Goodwin L."/>
            <person name="Pitluck S."/>
            <person name="Kyrpides N."/>
            <person name="Mavromatis K."/>
            <person name="Pagani I."/>
            <person name="Ivanova N."/>
            <person name="Saunders E."/>
            <person name="Brettin T."/>
            <person name="Detter J.C."/>
            <person name="Han C."/>
            <person name="Tapia R."/>
            <person name="Land M."/>
            <person name="Hauser L."/>
            <person name="Markowitz V."/>
            <person name="Cheng J.-F."/>
            <person name="Hugenholtz P."/>
            <person name="Woyke T."/>
            <person name="Wu D."/>
            <person name="Eisen J.A."/>
        </authorList>
    </citation>
    <scope>NUCLEOTIDE SEQUENCE</scope>
    <source>
        <strain>ATCC 43644</strain>
    </source>
</reference>
<dbReference type="eggNOG" id="COG0673">
    <property type="taxonomic scope" value="Bacteria"/>
</dbReference>
<feature type="domain" description="Gfo/Idh/MocA-like oxidoreductase N-terminal" evidence="1">
    <location>
        <begin position="49"/>
        <end position="165"/>
    </location>
</feature>
<dbReference type="Pfam" id="PF01408">
    <property type="entry name" value="GFO_IDH_MocA"/>
    <property type="match status" value="1"/>
</dbReference>
<sequence length="457" mass="50385">MTPARRPGGSSRRDFLRTSAAAAAGVSLWTVGGYSWSQARGQAPNDKIRFACFGVGGKGSSDTDDAGTFGEIVALCDIDENTLNEKASKFPNARKYYDYRTLLEELGDKIDAVTVSTPDHTHAVIAAAAMRMGKHAFVQKPLTWSIEEARYLRELAAEKKLATQMGNQGTAADGLRRGAEILKSGALGTVHTIHCWTNRPVWPQGMKRPQGEKPVPPHIHWNEFVGPAPMRPFNDGYHPFDWRGWLDYGTGALGDMACHTLNVAFMGLDLIDPISAEVVDTSGIVDNESFPVWSVIKLEFAARGDRAPLTLYWYDGGKNLPDSKKFPDELLYGKKRDDSGLLVIGDKGSFYSQNDYGSEYVLLPEENYKEYQAPEPFIPRCKGGHFREFVDGIEGKLTPMSNFDYAGKLTETVLLGVVALRAGAKIEWDAAAMKAKGNPSADAFIRRDYRKGFELRA</sequence>
<dbReference type="Gene3D" id="3.30.360.10">
    <property type="entry name" value="Dihydrodipicolinate Reductase, domain 2"/>
    <property type="match status" value="1"/>
</dbReference>
<dbReference type="PROSITE" id="PS51318">
    <property type="entry name" value="TAT"/>
    <property type="match status" value="1"/>
</dbReference>
<organism evidence="3 4">
    <name type="scientific">Isosphaera pallida (strain ATCC 43644 / DSM 9630 / IS1B)</name>
    <dbReference type="NCBI Taxonomy" id="575540"/>
    <lineage>
        <taxon>Bacteria</taxon>
        <taxon>Pseudomonadati</taxon>
        <taxon>Planctomycetota</taxon>
        <taxon>Planctomycetia</taxon>
        <taxon>Isosphaerales</taxon>
        <taxon>Isosphaeraceae</taxon>
        <taxon>Isosphaera</taxon>
    </lineage>
</organism>
<dbReference type="Pfam" id="PF19051">
    <property type="entry name" value="GFO_IDH_MocA_C2"/>
    <property type="match status" value="1"/>
</dbReference>
<dbReference type="HOGENOM" id="CLU_023194_24_0_0"/>
<dbReference type="PANTHER" id="PTHR43818">
    <property type="entry name" value="BCDNA.GH03377"/>
    <property type="match status" value="1"/>
</dbReference>
<keyword evidence="4" id="KW-1185">Reference proteome</keyword>
<dbReference type="InterPro" id="IPR019546">
    <property type="entry name" value="TAT_signal_bac_arc"/>
</dbReference>
<evidence type="ECO:0000259" key="1">
    <source>
        <dbReference type="Pfam" id="PF01408"/>
    </source>
</evidence>
<dbReference type="RefSeq" id="WP_013566545.1">
    <property type="nucleotide sequence ID" value="NC_014962.1"/>
</dbReference>
<dbReference type="InterPro" id="IPR000683">
    <property type="entry name" value="Gfo/Idh/MocA-like_OxRdtase_N"/>
</dbReference>
<proteinExistence type="predicted"/>
<dbReference type="STRING" id="575540.Isop_3701"/>
<dbReference type="KEGG" id="ipa:Isop_3701"/>
<evidence type="ECO:0000259" key="2">
    <source>
        <dbReference type="Pfam" id="PF19051"/>
    </source>
</evidence>
<dbReference type="InterPro" id="IPR043906">
    <property type="entry name" value="Gfo/Idh/MocA_OxRdtase_bact_C"/>
</dbReference>
<dbReference type="InterPro" id="IPR006311">
    <property type="entry name" value="TAT_signal"/>
</dbReference>
<dbReference type="AlphaFoldDB" id="E8QZC8"/>
<dbReference type="SUPFAM" id="SSF51735">
    <property type="entry name" value="NAD(P)-binding Rossmann-fold domains"/>
    <property type="match status" value="1"/>
</dbReference>